<gene>
    <name evidence="5" type="ORF">PENFLA_c048G01799</name>
</gene>
<name>A0A1V6SI25_9EURO</name>
<dbReference type="InterPro" id="IPR001810">
    <property type="entry name" value="F-box_dom"/>
</dbReference>
<dbReference type="SMART" id="SM00248">
    <property type="entry name" value="ANK"/>
    <property type="match status" value="9"/>
</dbReference>
<dbReference type="Gene3D" id="1.25.40.20">
    <property type="entry name" value="Ankyrin repeat-containing domain"/>
    <property type="match status" value="3"/>
</dbReference>
<dbReference type="SUPFAM" id="SSF140860">
    <property type="entry name" value="Pseudo ankyrin repeat-like"/>
    <property type="match status" value="1"/>
</dbReference>
<dbReference type="PANTHER" id="PTHR24198">
    <property type="entry name" value="ANKYRIN REPEAT AND PROTEIN KINASE DOMAIN-CONTAINING PROTEIN"/>
    <property type="match status" value="1"/>
</dbReference>
<keyword evidence="6" id="KW-1185">Reference proteome</keyword>
<evidence type="ECO:0000256" key="3">
    <source>
        <dbReference type="PROSITE-ProRule" id="PRU00023"/>
    </source>
</evidence>
<dbReference type="AlphaFoldDB" id="A0A1V6SI25"/>
<dbReference type="PROSITE" id="PS50088">
    <property type="entry name" value="ANK_REPEAT"/>
    <property type="match status" value="1"/>
</dbReference>
<keyword evidence="1" id="KW-0677">Repeat</keyword>
<dbReference type="OrthoDB" id="366390at2759"/>
<reference evidence="6" key="1">
    <citation type="journal article" date="2017" name="Nat. Microbiol.">
        <title>Global analysis of biosynthetic gene clusters reveals vast potential of secondary metabolite production in Penicillium species.</title>
        <authorList>
            <person name="Nielsen J.C."/>
            <person name="Grijseels S."/>
            <person name="Prigent S."/>
            <person name="Ji B."/>
            <person name="Dainat J."/>
            <person name="Nielsen K.F."/>
            <person name="Frisvad J.C."/>
            <person name="Workman M."/>
            <person name="Nielsen J."/>
        </authorList>
    </citation>
    <scope>NUCLEOTIDE SEQUENCE [LARGE SCALE GENOMIC DNA]</scope>
    <source>
        <strain evidence="6">IBT 14082</strain>
    </source>
</reference>
<dbReference type="Pfam" id="PF00023">
    <property type="entry name" value="Ank"/>
    <property type="match status" value="1"/>
</dbReference>
<evidence type="ECO:0000313" key="5">
    <source>
        <dbReference type="EMBL" id="OQE13410.1"/>
    </source>
</evidence>
<evidence type="ECO:0000313" key="6">
    <source>
        <dbReference type="Proteomes" id="UP000191342"/>
    </source>
</evidence>
<dbReference type="PROSITE" id="PS50297">
    <property type="entry name" value="ANK_REP_REGION"/>
    <property type="match status" value="1"/>
</dbReference>
<keyword evidence="2 3" id="KW-0040">ANK repeat</keyword>
<dbReference type="PANTHER" id="PTHR24198:SF165">
    <property type="entry name" value="ANKYRIN REPEAT-CONTAINING PROTEIN-RELATED"/>
    <property type="match status" value="1"/>
</dbReference>
<evidence type="ECO:0000256" key="2">
    <source>
        <dbReference type="ARBA" id="ARBA00023043"/>
    </source>
</evidence>
<dbReference type="Proteomes" id="UP000191342">
    <property type="component" value="Unassembled WGS sequence"/>
</dbReference>
<dbReference type="InterPro" id="IPR036770">
    <property type="entry name" value="Ankyrin_rpt-contain_sf"/>
</dbReference>
<accession>A0A1V6SI25</accession>
<dbReference type="SUPFAM" id="SSF48403">
    <property type="entry name" value="Ankyrin repeat"/>
    <property type="match status" value="2"/>
</dbReference>
<feature type="domain" description="F-box" evidence="4">
    <location>
        <begin position="3"/>
        <end position="52"/>
    </location>
</feature>
<feature type="repeat" description="ANK" evidence="3">
    <location>
        <begin position="607"/>
        <end position="633"/>
    </location>
</feature>
<protein>
    <recommendedName>
        <fullName evidence="4">F-box domain-containing protein</fullName>
    </recommendedName>
</protein>
<sequence>MTSKNLLCLPTEILEIITLHLEYTYEVKSLSQTCQRLYIIADRCLYKYYAKECPPHVLDRIVMDDNMDALHKLLVNGLNFHQYFRITDRSTPIIFTVDKDLARIAELLVAHSEVRLRSDQYQYAPSIFDPARREYDRDLQKALCRAAYKGSLGVLKVLASSPVVTGWYKAIALRYAVKQSHLALAKYLIEEGEVNVNQQIPPPSFFEMYLAESANQESLEMVKLLVNAGADLKCPSFQRMEQSPLCIAAARNHGAIVQYLIEMGMCFPRVKLSDILGLEKFFDLPGYTISNVVKVVDLREIMAGPEYQACGSYARSCFYRLIAAWNDLPFYQECWEMRDSSDWEHLTSDFETAILHGDLTLARYIIDEMVKSEEIGWREWSTVLSYTLSYASVPAFEMLLERASLDRVKCRKGWKDMLAKARDYPKHMEVLLHRGYLDKTRDICILKNMLPGAFKVGNLALVWRLIEHGELDLFDTLNGPDLGYHEQTVLQIAAYHSSLETFQPFLATRNLTLDPNHPAHCAALVSAAVGTNIDVVGYFLEKGFEINALYPSPASKEDNVREALTIQVATAWGKVHGRFGESILEAVTAVMVFLLDRGAQIDTTSSQGQTALSIALEHENSKLARMLLSRGADPLIALESRDTFSALEELIQIFMEEEHNVSYLDMLQACLETMAARGYRSDDFLRLMPSIEGTLSRPRVIPRLEDSPDSEGPITLPYYEDENYVRWSHFYLIRELRKQYWRVTYPAN</sequence>
<organism evidence="5 6">
    <name type="scientific">Penicillium flavigenum</name>
    <dbReference type="NCBI Taxonomy" id="254877"/>
    <lineage>
        <taxon>Eukaryota</taxon>
        <taxon>Fungi</taxon>
        <taxon>Dikarya</taxon>
        <taxon>Ascomycota</taxon>
        <taxon>Pezizomycotina</taxon>
        <taxon>Eurotiomycetes</taxon>
        <taxon>Eurotiomycetidae</taxon>
        <taxon>Eurotiales</taxon>
        <taxon>Aspergillaceae</taxon>
        <taxon>Penicillium</taxon>
    </lineage>
</organism>
<dbReference type="STRING" id="254877.A0A1V6SI25"/>
<dbReference type="EMBL" id="MLQL01000048">
    <property type="protein sequence ID" value="OQE13410.1"/>
    <property type="molecule type" value="Genomic_DNA"/>
</dbReference>
<dbReference type="PROSITE" id="PS50181">
    <property type="entry name" value="FBOX"/>
    <property type="match status" value="1"/>
</dbReference>
<evidence type="ECO:0000259" key="4">
    <source>
        <dbReference type="PROSITE" id="PS50181"/>
    </source>
</evidence>
<dbReference type="InterPro" id="IPR002110">
    <property type="entry name" value="Ankyrin_rpt"/>
</dbReference>
<proteinExistence type="predicted"/>
<evidence type="ECO:0000256" key="1">
    <source>
        <dbReference type="ARBA" id="ARBA00022737"/>
    </source>
</evidence>
<comment type="caution">
    <text evidence="5">The sequence shown here is derived from an EMBL/GenBank/DDBJ whole genome shotgun (WGS) entry which is preliminary data.</text>
</comment>